<keyword evidence="5" id="KW-1185">Reference proteome</keyword>
<dbReference type="InterPro" id="IPR036676">
    <property type="entry name" value="PurM-like_C_sf"/>
</dbReference>
<reference evidence="4 5" key="2">
    <citation type="journal article" date="2011" name="J. Bacteriol.">
        <title>Complete genome sequence of the anaerobic, halophilic alkalithermophile Natranaerobius thermophilus JW/NM-WN-LF.</title>
        <authorList>
            <person name="Zhao B."/>
            <person name="Mesbah N.M."/>
            <person name="Dalin E."/>
            <person name="Goodwin L."/>
            <person name="Nolan M."/>
            <person name="Pitluck S."/>
            <person name="Chertkov O."/>
            <person name="Brettin T.S."/>
            <person name="Han J."/>
            <person name="Larimer F.W."/>
            <person name="Land M.L."/>
            <person name="Hauser L."/>
            <person name="Kyrpides N."/>
            <person name="Wiegel J."/>
        </authorList>
    </citation>
    <scope>NUCLEOTIDE SEQUENCE [LARGE SCALE GENOMIC DNA]</scope>
    <source>
        <strain evidence="5">ATCC BAA-1301 / DSM 18059 / JW/NM-WN-LF</strain>
    </source>
</reference>
<reference evidence="4 5" key="1">
    <citation type="submission" date="2008-04" db="EMBL/GenBank/DDBJ databases">
        <title>Complete sequence of chromosome of Natranaerobius thermophilus JW/NM-WN-LF.</title>
        <authorList>
            <consortium name="US DOE Joint Genome Institute"/>
            <person name="Copeland A."/>
            <person name="Lucas S."/>
            <person name="Lapidus A."/>
            <person name="Glavina del Rio T."/>
            <person name="Dalin E."/>
            <person name="Tice H."/>
            <person name="Bruce D."/>
            <person name="Goodwin L."/>
            <person name="Pitluck S."/>
            <person name="Chertkov O."/>
            <person name="Brettin T."/>
            <person name="Detter J.C."/>
            <person name="Han C."/>
            <person name="Kuske C.R."/>
            <person name="Schmutz J."/>
            <person name="Larimer F."/>
            <person name="Land M."/>
            <person name="Hauser L."/>
            <person name="Kyrpides N."/>
            <person name="Lykidis A."/>
            <person name="Mesbah N.M."/>
            <person name="Wiegel J."/>
        </authorList>
    </citation>
    <scope>NUCLEOTIDE SEQUENCE [LARGE SCALE GENOMIC DNA]</scope>
    <source>
        <strain evidence="5">ATCC BAA-1301 / DSM 18059 / JW/NM-WN-LF</strain>
    </source>
</reference>
<dbReference type="PANTHER" id="PTHR43555">
    <property type="entry name" value="PHOSPHORIBOSYLFORMYLGLYCINAMIDINE SYNTHASE SUBUNIT PURL"/>
    <property type="match status" value="1"/>
</dbReference>
<dbReference type="Proteomes" id="UP000001683">
    <property type="component" value="Chromosome"/>
</dbReference>
<proteinExistence type="predicted"/>
<dbReference type="SUPFAM" id="SSF55326">
    <property type="entry name" value="PurM N-terminal domain-like"/>
    <property type="match status" value="1"/>
</dbReference>
<evidence type="ECO:0000256" key="1">
    <source>
        <dbReference type="ARBA" id="ARBA00022490"/>
    </source>
</evidence>
<organism evidence="4 5">
    <name type="scientific">Natranaerobius thermophilus (strain ATCC BAA-1301 / DSM 18059 / JW/NM-WN-LF)</name>
    <dbReference type="NCBI Taxonomy" id="457570"/>
    <lineage>
        <taxon>Bacteria</taxon>
        <taxon>Bacillati</taxon>
        <taxon>Bacillota</taxon>
        <taxon>Clostridia</taxon>
        <taxon>Natranaerobiales</taxon>
        <taxon>Natranaerobiaceae</taxon>
        <taxon>Natranaerobius</taxon>
    </lineage>
</organism>
<sequence length="368" mass="39300">MNQVEKALMHGLFIHLHHNIDKAIDFGQFKELNQKVDNTWPNYLKVGPDANDDAAVVQTSDDGNLIAAKMESHCSPCVPRPYDGSATGAGGAMRDVVAMGARPLFIMDFVGTRPLEEEVIVGPCGFQEKCTCGNCETMTSQERLNIMLKGIKDMCSTMDVFVAGGGFSTSFSDIVPAVVLTVIGQQITEEPLTKPAKEAGDKIIIIGETGVDGNDTLYRAGLVSELLPAQALFEEEKTTMEATLSAFKTGKVKACSDLGAAGIGAAVCESARFGGLGAEVELDKAPVKTENISPEERLICETQGRMLLQVAPENVDEVLEAISAKNGQGAVIGEITAENQSIFKYQGERIATIPNQPSDEILNALQSE</sequence>
<feature type="domain" description="PurM-like N-terminal" evidence="2">
    <location>
        <begin position="52"/>
        <end position="184"/>
    </location>
</feature>
<evidence type="ECO:0000313" key="5">
    <source>
        <dbReference type="Proteomes" id="UP000001683"/>
    </source>
</evidence>
<dbReference type="Gene3D" id="3.90.650.10">
    <property type="entry name" value="PurM-like C-terminal domain"/>
    <property type="match status" value="1"/>
</dbReference>
<dbReference type="EMBL" id="CP001034">
    <property type="protein sequence ID" value="ACB84682.1"/>
    <property type="molecule type" value="Genomic_DNA"/>
</dbReference>
<dbReference type="RefSeq" id="WP_012447557.1">
    <property type="nucleotide sequence ID" value="NC_010718.1"/>
</dbReference>
<dbReference type="KEGG" id="nth:Nther_1098"/>
<dbReference type="InterPro" id="IPR010918">
    <property type="entry name" value="PurM-like_C_dom"/>
</dbReference>
<dbReference type="Pfam" id="PF02769">
    <property type="entry name" value="AIRS_C"/>
    <property type="match status" value="1"/>
</dbReference>
<dbReference type="Gene3D" id="3.30.1330.10">
    <property type="entry name" value="PurM-like, N-terminal domain"/>
    <property type="match status" value="1"/>
</dbReference>
<dbReference type="HOGENOM" id="CLU_751891_0_0_9"/>
<dbReference type="eggNOG" id="COG0046">
    <property type="taxonomic scope" value="Bacteria"/>
</dbReference>
<dbReference type="InterPro" id="IPR016188">
    <property type="entry name" value="PurM-like_N"/>
</dbReference>
<dbReference type="STRING" id="457570.Nther_1098"/>
<accession>B2A162</accession>
<gene>
    <name evidence="4" type="ordered locus">Nther_1098</name>
</gene>
<dbReference type="InterPro" id="IPR010074">
    <property type="entry name" value="PRibForGlyAmidine_synth_PurL"/>
</dbReference>
<evidence type="ECO:0000259" key="3">
    <source>
        <dbReference type="Pfam" id="PF02769"/>
    </source>
</evidence>
<dbReference type="GO" id="GO:0006189">
    <property type="term" value="P:'de novo' IMP biosynthetic process"/>
    <property type="evidence" value="ECO:0007669"/>
    <property type="project" value="InterPro"/>
</dbReference>
<name>B2A162_NATTJ</name>
<dbReference type="PANTHER" id="PTHR43555:SF1">
    <property type="entry name" value="PHOSPHORIBOSYLFORMYLGLYCINAMIDINE SYNTHASE SUBUNIT PURL"/>
    <property type="match status" value="1"/>
</dbReference>
<dbReference type="InParanoid" id="B2A162"/>
<evidence type="ECO:0000259" key="2">
    <source>
        <dbReference type="Pfam" id="PF00586"/>
    </source>
</evidence>
<dbReference type="OrthoDB" id="9804441at2"/>
<dbReference type="SUPFAM" id="SSF56042">
    <property type="entry name" value="PurM C-terminal domain-like"/>
    <property type="match status" value="1"/>
</dbReference>
<keyword evidence="1" id="KW-0963">Cytoplasm</keyword>
<dbReference type="Pfam" id="PF00586">
    <property type="entry name" value="AIRS"/>
    <property type="match status" value="1"/>
</dbReference>
<dbReference type="AlphaFoldDB" id="B2A162"/>
<feature type="domain" description="PurM-like C-terminal" evidence="3">
    <location>
        <begin position="198"/>
        <end position="342"/>
    </location>
</feature>
<dbReference type="GO" id="GO:0004642">
    <property type="term" value="F:phosphoribosylformylglycinamidine synthase activity"/>
    <property type="evidence" value="ECO:0007669"/>
    <property type="project" value="InterPro"/>
</dbReference>
<dbReference type="InterPro" id="IPR036921">
    <property type="entry name" value="PurM-like_N_sf"/>
</dbReference>
<protein>
    <submittedName>
        <fullName evidence="4">AIR synthase related protein domain protein</fullName>
    </submittedName>
</protein>
<evidence type="ECO:0000313" key="4">
    <source>
        <dbReference type="EMBL" id="ACB84682.1"/>
    </source>
</evidence>